<feature type="transmembrane region" description="Helical" evidence="2">
    <location>
        <begin position="130"/>
        <end position="155"/>
    </location>
</feature>
<feature type="transmembrane region" description="Helical" evidence="2">
    <location>
        <begin position="67"/>
        <end position="89"/>
    </location>
</feature>
<organism evidence="3 4">
    <name type="scientific">Bifidobacterium jacchi</name>
    <dbReference type="NCBI Taxonomy" id="2490545"/>
    <lineage>
        <taxon>Bacteria</taxon>
        <taxon>Bacillati</taxon>
        <taxon>Actinomycetota</taxon>
        <taxon>Actinomycetes</taxon>
        <taxon>Bifidobacteriales</taxon>
        <taxon>Bifidobacteriaceae</taxon>
        <taxon>Bifidobacterium</taxon>
    </lineage>
</organism>
<accession>A0A5N5RKJ1</accession>
<evidence type="ECO:0000313" key="3">
    <source>
        <dbReference type="EMBL" id="KAB5607450.1"/>
    </source>
</evidence>
<dbReference type="Pfam" id="PF19484">
    <property type="entry name" value="DUF6020"/>
    <property type="match status" value="1"/>
</dbReference>
<dbReference type="OrthoDB" id="3223943at2"/>
<evidence type="ECO:0000256" key="2">
    <source>
        <dbReference type="SAM" id="Phobius"/>
    </source>
</evidence>
<dbReference type="AlphaFoldDB" id="A0A5N5RKJ1"/>
<name>A0A5N5RKJ1_9BIFI</name>
<feature type="transmembrane region" description="Helical" evidence="2">
    <location>
        <begin position="241"/>
        <end position="260"/>
    </location>
</feature>
<proteinExistence type="predicted"/>
<gene>
    <name evidence="3" type="ORF">EHS19_04595</name>
</gene>
<keyword evidence="4" id="KW-1185">Reference proteome</keyword>
<sequence>MRFISAGPRMLAHGSHMLAQGRRTLIDGFAPSGVPRILVCLAGAAVVVMADNAATHADIGPFDLLFMLRIALLFCLLAMLFAAGERLLLARRGRSVRDALRPRTALRAAIHAAAERALRWWRGRGRLGRLLAATALMAACWLPYVIMLLPGTIWFDTGDQIAQFLGISAYGQPIGTISSHHPPLDTLVFGGVAWLGERLTGDYQNGLAVYVIVQLAATCLGLSAICLYVHRIGAGRAAATAMFVFFAVFPAFPIFTMSIVKDTLHQVVLIPWLLMVVETARTRLAALRSARWCAALLCVSVLTAATSATGLYVVVLSLAALPFTSLKTAWNHGKPRGCGIRLRLIAVLLTAATLIISAVGVPAAVRLVVPIAREDANQALVVPMQMTARWMLDHADEATAQERAAIDRVNEVSSAAMPYLYNPYLADPIIQYELRDSSADAVGDYLRVWAAQGARDPMPYLNAFASLESGWFSLRRTPLVNADAPFDLDMVRDAAPGAIGNQMLMQTWNPVSHPFAALNRALDQQTDPTPPYAFTPYANTGGQRAAAAVWDALCAIPVVSALTYTAVWTFLMPLFLLFCAAGGRRRRGLRSGSPCRSAGDRDATQRPDAAACPWTAAMPLVWSLLALLPSAISVPLKPTATRYMLWALFMVPFYLCILRAARLRTARQGASHGVRMPNEARTPLGKGDSTCDED</sequence>
<feature type="transmembrane region" description="Helical" evidence="2">
    <location>
        <begin position="643"/>
        <end position="661"/>
    </location>
</feature>
<feature type="region of interest" description="Disordered" evidence="1">
    <location>
        <begin position="671"/>
        <end position="694"/>
    </location>
</feature>
<keyword evidence="2" id="KW-0472">Membrane</keyword>
<comment type="caution">
    <text evidence="3">The sequence shown here is derived from an EMBL/GenBank/DDBJ whole genome shotgun (WGS) entry which is preliminary data.</text>
</comment>
<feature type="transmembrane region" description="Helical" evidence="2">
    <location>
        <begin position="611"/>
        <end position="631"/>
    </location>
</feature>
<protein>
    <submittedName>
        <fullName evidence="3">Uncharacterized protein</fullName>
    </submittedName>
</protein>
<feature type="region of interest" description="Disordered" evidence="1">
    <location>
        <begin position="586"/>
        <end position="606"/>
    </location>
</feature>
<feature type="transmembrane region" description="Helical" evidence="2">
    <location>
        <begin position="294"/>
        <end position="321"/>
    </location>
</feature>
<keyword evidence="2" id="KW-1133">Transmembrane helix</keyword>
<evidence type="ECO:0000256" key="1">
    <source>
        <dbReference type="SAM" id="MobiDB-lite"/>
    </source>
</evidence>
<reference evidence="3 4" key="1">
    <citation type="journal article" date="2019" name="Int. J. Syst. Evol. Microbiol.">
        <title>Bifidobacterium jacchi sp. nov., isolated from the faeces of a baby common marmoset (Callithrix jacchus).</title>
        <authorList>
            <person name="Modesto M."/>
            <person name="Watanabe K."/>
            <person name="Arita M."/>
            <person name="Satti M."/>
            <person name="Oki K."/>
            <person name="Sciavilla P."/>
            <person name="Patavino C."/>
            <person name="Camma C."/>
            <person name="Michelini S."/>
            <person name="Sgorbati B."/>
            <person name="Mattarelli P."/>
        </authorList>
    </citation>
    <scope>NUCLEOTIDE SEQUENCE [LARGE SCALE GENOMIC DNA]</scope>
    <source>
        <strain evidence="3 4">MRM 9.3</strain>
    </source>
</reference>
<evidence type="ECO:0000313" key="4">
    <source>
        <dbReference type="Proteomes" id="UP000326336"/>
    </source>
</evidence>
<feature type="transmembrane region" description="Helical" evidence="2">
    <location>
        <begin position="561"/>
        <end position="581"/>
    </location>
</feature>
<dbReference type="EMBL" id="RQSP01000011">
    <property type="protein sequence ID" value="KAB5607450.1"/>
    <property type="molecule type" value="Genomic_DNA"/>
</dbReference>
<feature type="transmembrane region" description="Helical" evidence="2">
    <location>
        <begin position="342"/>
        <end position="365"/>
    </location>
</feature>
<dbReference type="RefSeq" id="WP_151916610.1">
    <property type="nucleotide sequence ID" value="NZ_RQSP01000011.1"/>
</dbReference>
<dbReference type="Proteomes" id="UP000326336">
    <property type="component" value="Unassembled WGS sequence"/>
</dbReference>
<feature type="transmembrane region" description="Helical" evidence="2">
    <location>
        <begin position="207"/>
        <end position="229"/>
    </location>
</feature>
<dbReference type="InterPro" id="IPR046062">
    <property type="entry name" value="DUF6020"/>
</dbReference>
<keyword evidence="2" id="KW-0812">Transmembrane</keyword>